<reference evidence="2" key="1">
    <citation type="journal article" date="2024" name="Proc. Natl. Acad. Sci. U.S.A.">
        <title>Extraordinary preservation of gene collinearity over three hundred million years revealed in homosporous lycophytes.</title>
        <authorList>
            <person name="Li C."/>
            <person name="Wickell D."/>
            <person name="Kuo L.Y."/>
            <person name="Chen X."/>
            <person name="Nie B."/>
            <person name="Liao X."/>
            <person name="Peng D."/>
            <person name="Ji J."/>
            <person name="Jenkins J."/>
            <person name="Williams M."/>
            <person name="Shu S."/>
            <person name="Plott C."/>
            <person name="Barry K."/>
            <person name="Rajasekar S."/>
            <person name="Grimwood J."/>
            <person name="Han X."/>
            <person name="Sun S."/>
            <person name="Hou Z."/>
            <person name="He W."/>
            <person name="Dai G."/>
            <person name="Sun C."/>
            <person name="Schmutz J."/>
            <person name="Leebens-Mack J.H."/>
            <person name="Li F.W."/>
            <person name="Wang L."/>
        </authorList>
    </citation>
    <scope>NUCLEOTIDE SEQUENCE [LARGE SCALE GENOMIC DNA]</scope>
    <source>
        <strain evidence="2">cv. PW_Plant_1</strain>
    </source>
</reference>
<evidence type="ECO:0000313" key="1">
    <source>
        <dbReference type="EMBL" id="KAJ7560549.1"/>
    </source>
</evidence>
<proteinExistence type="predicted"/>
<evidence type="ECO:0000313" key="2">
    <source>
        <dbReference type="Proteomes" id="UP001162992"/>
    </source>
</evidence>
<dbReference type="EMBL" id="CM055095">
    <property type="protein sequence ID" value="KAJ7560549.1"/>
    <property type="molecule type" value="Genomic_DNA"/>
</dbReference>
<sequence length="380" mass="41568">MIANSDPFSEKSRTCPRLACATSMAISDHFENLPDPILLLIFNGLADIKALGRCCAVSRRFRELVLQVDNVLVKVDCVISGEESSMNLKGKGLLSHLMRFVFGSIVKPLQALHQFLGPKKSILAEVSHHSPCEVLKNFKELQHLRIELPGGELGMEGGVLLKWKAEFGSTLESCVILGAASVVKDVSMKASKPDCRPRRVQHSSECTNAADGSEASEGCSHDESGSIPDSFYTDGGLKLRVVWTISSLIAASARHYLLQQIISDHPTLESLILTDADGQGMLCMNKEQLQEFRDKPLAASSSASRTQVPALNMKLRYAPYLELPGGIGLRGATLVAISPSEHLPRKMTDEFVAGAFEEPFKTAANLLIRRRTYLLEMNSF</sequence>
<organism evidence="1 2">
    <name type="scientific">Diphasiastrum complanatum</name>
    <name type="common">Issler's clubmoss</name>
    <name type="synonym">Lycopodium complanatum</name>
    <dbReference type="NCBI Taxonomy" id="34168"/>
    <lineage>
        <taxon>Eukaryota</taxon>
        <taxon>Viridiplantae</taxon>
        <taxon>Streptophyta</taxon>
        <taxon>Embryophyta</taxon>
        <taxon>Tracheophyta</taxon>
        <taxon>Lycopodiopsida</taxon>
        <taxon>Lycopodiales</taxon>
        <taxon>Lycopodiaceae</taxon>
        <taxon>Lycopodioideae</taxon>
        <taxon>Diphasiastrum</taxon>
    </lineage>
</organism>
<keyword evidence="2" id="KW-1185">Reference proteome</keyword>
<dbReference type="Proteomes" id="UP001162992">
    <property type="component" value="Chromosome 4"/>
</dbReference>
<gene>
    <name evidence="1" type="ORF">O6H91_04G134800</name>
</gene>
<protein>
    <submittedName>
        <fullName evidence="1">Uncharacterized protein</fullName>
    </submittedName>
</protein>
<comment type="caution">
    <text evidence="1">The sequence shown here is derived from an EMBL/GenBank/DDBJ whole genome shotgun (WGS) entry which is preliminary data.</text>
</comment>
<name>A0ACC2E1Q9_DIPCM</name>
<accession>A0ACC2E1Q9</accession>